<dbReference type="GO" id="GO:0032196">
    <property type="term" value="P:transposition"/>
    <property type="evidence" value="ECO:0007669"/>
    <property type="project" value="TreeGrafter"/>
</dbReference>
<organism evidence="2 3">
    <name type="scientific">Amphibacillus marinus</name>
    <dbReference type="NCBI Taxonomy" id="872970"/>
    <lineage>
        <taxon>Bacteria</taxon>
        <taxon>Bacillati</taxon>
        <taxon>Bacillota</taxon>
        <taxon>Bacilli</taxon>
        <taxon>Bacillales</taxon>
        <taxon>Bacillaceae</taxon>
        <taxon>Amphibacillus</taxon>
    </lineage>
</organism>
<dbReference type="SUPFAM" id="SSF46689">
    <property type="entry name" value="Homeodomain-like"/>
    <property type="match status" value="1"/>
</dbReference>
<proteinExistence type="predicted"/>
<dbReference type="InterPro" id="IPR009057">
    <property type="entry name" value="Homeodomain-like_sf"/>
</dbReference>
<dbReference type="PANTHER" id="PTHR10948:SF23">
    <property type="entry name" value="TRANSPOSASE INSI FOR INSERTION SEQUENCE ELEMENT IS30A-RELATED"/>
    <property type="match status" value="1"/>
</dbReference>
<protein>
    <submittedName>
        <fullName evidence="2">Helix-turn-helix domain-containing protein</fullName>
    </submittedName>
</protein>
<dbReference type="EMBL" id="FODJ01000004">
    <property type="protein sequence ID" value="SEO11459.1"/>
    <property type="molecule type" value="Genomic_DNA"/>
</dbReference>
<dbReference type="PANTHER" id="PTHR10948">
    <property type="entry name" value="TRANSPOSASE"/>
    <property type="match status" value="1"/>
</dbReference>
<feature type="domain" description="Transposase IS30-like HTH" evidence="1">
    <location>
        <begin position="2"/>
        <end position="45"/>
    </location>
</feature>
<dbReference type="Gene3D" id="1.10.10.60">
    <property type="entry name" value="Homeodomain-like"/>
    <property type="match status" value="1"/>
</dbReference>
<name>A0A1H8M2B6_9BACI</name>
<dbReference type="InterPro" id="IPR051917">
    <property type="entry name" value="Transposase-Integrase"/>
</dbReference>
<accession>A0A1H8M2B6</accession>
<dbReference type="GO" id="GO:0004803">
    <property type="term" value="F:transposase activity"/>
    <property type="evidence" value="ECO:0007669"/>
    <property type="project" value="TreeGrafter"/>
</dbReference>
<dbReference type="Pfam" id="PF13936">
    <property type="entry name" value="HTH_38"/>
    <property type="match status" value="1"/>
</dbReference>
<evidence type="ECO:0000313" key="2">
    <source>
        <dbReference type="EMBL" id="SEO11459.1"/>
    </source>
</evidence>
<sequence>MSYKHLTTFERARIETLYDQGNAIRRIARKLERSASTISRELARHARNRLYTAEHAQKTYSTRRLNCGREGKWSPERAEIINEKLQRSWSPEQIIGRLFQGSLIFKTLYRWLYQGLLVNRNLTVLRHKGKCQKPQETRGRFNVGKSISRKRICLLSCDLKRYAYKDIFCRPLRLLATGQ</sequence>
<dbReference type="InterPro" id="IPR025246">
    <property type="entry name" value="IS30-like_HTH"/>
</dbReference>
<dbReference type="GO" id="GO:0005829">
    <property type="term" value="C:cytosol"/>
    <property type="evidence" value="ECO:0007669"/>
    <property type="project" value="TreeGrafter"/>
</dbReference>
<keyword evidence="3" id="KW-1185">Reference proteome</keyword>
<reference evidence="2 3" key="1">
    <citation type="submission" date="2016-10" db="EMBL/GenBank/DDBJ databases">
        <authorList>
            <person name="de Groot N.N."/>
        </authorList>
    </citation>
    <scope>NUCLEOTIDE SEQUENCE [LARGE SCALE GENOMIC DNA]</scope>
    <source>
        <strain evidence="2 3">CGMCC 1.10434</strain>
    </source>
</reference>
<dbReference type="AlphaFoldDB" id="A0A1H8M2B6"/>
<evidence type="ECO:0000313" key="3">
    <source>
        <dbReference type="Proteomes" id="UP000199300"/>
    </source>
</evidence>
<dbReference type="STRING" id="872970.SAMN04488134_1044"/>
<evidence type="ECO:0000259" key="1">
    <source>
        <dbReference type="Pfam" id="PF13936"/>
    </source>
</evidence>
<gene>
    <name evidence="2" type="ORF">SAMN04488134_1044</name>
</gene>
<dbReference type="Proteomes" id="UP000199300">
    <property type="component" value="Unassembled WGS sequence"/>
</dbReference>